<dbReference type="InterPro" id="IPR029058">
    <property type="entry name" value="AB_hydrolase_fold"/>
</dbReference>
<keyword evidence="1" id="KW-0378">Hydrolase</keyword>
<dbReference type="RefSeq" id="WP_379821933.1">
    <property type="nucleotide sequence ID" value="NZ_JBHUMD010000027.1"/>
</dbReference>
<proteinExistence type="predicted"/>
<reference evidence="2" key="1">
    <citation type="journal article" date="2019" name="Int. J. Syst. Evol. Microbiol.">
        <title>The Global Catalogue of Microorganisms (GCM) 10K type strain sequencing project: providing services to taxonomists for standard genome sequencing and annotation.</title>
        <authorList>
            <consortium name="The Broad Institute Genomics Platform"/>
            <consortium name="The Broad Institute Genome Sequencing Center for Infectious Disease"/>
            <person name="Wu L."/>
            <person name="Ma J."/>
        </authorList>
    </citation>
    <scope>NUCLEOTIDE SEQUENCE [LARGE SCALE GENOMIC DNA]</scope>
    <source>
        <strain evidence="2">KCTC 42107</strain>
    </source>
</reference>
<gene>
    <name evidence="1" type="ORF">ACFSR3_14360</name>
</gene>
<dbReference type="SUPFAM" id="SSF53474">
    <property type="entry name" value="alpha/beta-Hydrolases"/>
    <property type="match status" value="1"/>
</dbReference>
<dbReference type="Proteomes" id="UP001597480">
    <property type="component" value="Unassembled WGS sequence"/>
</dbReference>
<dbReference type="EMBL" id="JBHUMD010000027">
    <property type="protein sequence ID" value="MFD2603242.1"/>
    <property type="molecule type" value="Genomic_DNA"/>
</dbReference>
<keyword evidence="2" id="KW-1185">Reference proteome</keyword>
<evidence type="ECO:0000313" key="2">
    <source>
        <dbReference type="Proteomes" id="UP001597480"/>
    </source>
</evidence>
<dbReference type="Gene3D" id="3.40.50.1820">
    <property type="entry name" value="alpha/beta hydrolase"/>
    <property type="match status" value="1"/>
</dbReference>
<evidence type="ECO:0000313" key="1">
    <source>
        <dbReference type="EMBL" id="MFD2603242.1"/>
    </source>
</evidence>
<accession>A0ABW5NYZ7</accession>
<organism evidence="1 2">
    <name type="scientific">Flavobacterium suzhouense</name>
    <dbReference type="NCBI Taxonomy" id="1529638"/>
    <lineage>
        <taxon>Bacteria</taxon>
        <taxon>Pseudomonadati</taxon>
        <taxon>Bacteroidota</taxon>
        <taxon>Flavobacteriia</taxon>
        <taxon>Flavobacteriales</taxon>
        <taxon>Flavobacteriaceae</taxon>
        <taxon>Flavobacterium</taxon>
    </lineage>
</organism>
<comment type="caution">
    <text evidence="1">The sequence shown here is derived from an EMBL/GenBank/DDBJ whole genome shotgun (WGS) entry which is preliminary data.</text>
</comment>
<protein>
    <submittedName>
        <fullName evidence="1">Alpha/beta hydrolase</fullName>
    </submittedName>
</protein>
<dbReference type="GO" id="GO:0016787">
    <property type="term" value="F:hydrolase activity"/>
    <property type="evidence" value="ECO:0007669"/>
    <property type="project" value="UniProtKB-KW"/>
</dbReference>
<sequence>MDRIPVYFMPGLAASPKIFENIKLPEDKFEMFYLEWCLPENNESIVDYAARIVKDIKHENPVLIGVSFGGVLVQEMAKLIKTRKVIIISSVKCNTEFPRRMKFAKMTRAYRFFPTGLMVKVDWLGKMAVGNNMISKRLNLYEKFLSVRDKKYLDWAFKTIINWDRCEPDTSVVHIHGDADEVFPTKYVKDYIPVKGGTHIMIINKYKWLNENLPQIILQENTKL</sequence>
<name>A0ABW5NYZ7_9FLAO</name>